<dbReference type="InterPro" id="IPR009045">
    <property type="entry name" value="Zn_M74/Hedgehog-like"/>
</dbReference>
<protein>
    <recommendedName>
        <fullName evidence="3">Peptidase M15B domain-containing protein</fullName>
    </recommendedName>
</protein>
<comment type="caution">
    <text evidence="1">The sequence shown here is derived from an EMBL/GenBank/DDBJ whole genome shotgun (WGS) entry which is preliminary data.</text>
</comment>
<dbReference type="SUPFAM" id="SSF55166">
    <property type="entry name" value="Hedgehog/DD-peptidase"/>
    <property type="match status" value="1"/>
</dbReference>
<evidence type="ECO:0008006" key="3">
    <source>
        <dbReference type="Google" id="ProtNLM"/>
    </source>
</evidence>
<reference evidence="1" key="1">
    <citation type="journal article" date="2021" name="PeerJ">
        <title>Extensive microbial diversity within the chicken gut microbiome revealed by metagenomics and culture.</title>
        <authorList>
            <person name="Gilroy R."/>
            <person name="Ravi A."/>
            <person name="Getino M."/>
            <person name="Pursley I."/>
            <person name="Horton D.L."/>
            <person name="Alikhan N.F."/>
            <person name="Baker D."/>
            <person name="Gharbi K."/>
            <person name="Hall N."/>
            <person name="Watson M."/>
            <person name="Adriaenssens E.M."/>
            <person name="Foster-Nyarko E."/>
            <person name="Jarju S."/>
            <person name="Secka A."/>
            <person name="Antonio M."/>
            <person name="Oren A."/>
            <person name="Chaudhuri R.R."/>
            <person name="La Ragione R."/>
            <person name="Hildebrand F."/>
            <person name="Pallen M.J."/>
        </authorList>
    </citation>
    <scope>NUCLEOTIDE SEQUENCE</scope>
    <source>
        <strain evidence="1">ChiHejej3B27-3195</strain>
    </source>
</reference>
<sequence length="422" mass="44171">MKKILAWAIAGALVAGVGIVVGVTAVFFQFASISSSDSDSPNAACTDTSAQALSVDTSALPDVAGYTPEQLSVAAQIMKAGEDLGMSERAQLIGLMTAMQESTLQNLSGGDRDSVGAFQQRPSQGWGTVEQLQDPSYAATAFFRGVDTSRTGHIPGLMDIDGWESMSLTQAASAVQHPAEQYEGEYAKHESEARKLMSALAGVPVGQASGSLTDTNLGCSAPVNVAVGDLPTQEQLTQDSANVACPEGSTDLGAASGGYQGKRIPIRLCSITGTVCTGSDCRAGELGGKARGEVVVNSLVAPHFMKWLEAVRADGYNPQFSSSFRSWETQASFSGGNVARVGYSNHQMGAAIDISGLPGGYNRHNCSGVAADGSCKSNAPAWSSYHKHGVENGALFHDEEFWHLEWVITRAPERDVPFIPAA</sequence>
<name>A0A9D1UT57_9MICC</name>
<evidence type="ECO:0000313" key="1">
    <source>
        <dbReference type="EMBL" id="HIW99893.1"/>
    </source>
</evidence>
<dbReference type="Proteomes" id="UP000824151">
    <property type="component" value="Unassembled WGS sequence"/>
</dbReference>
<evidence type="ECO:0000313" key="2">
    <source>
        <dbReference type="Proteomes" id="UP000824151"/>
    </source>
</evidence>
<organism evidence="1 2">
    <name type="scientific">Candidatus Nesterenkonia stercoripullorum</name>
    <dbReference type="NCBI Taxonomy" id="2838701"/>
    <lineage>
        <taxon>Bacteria</taxon>
        <taxon>Bacillati</taxon>
        <taxon>Actinomycetota</taxon>
        <taxon>Actinomycetes</taxon>
        <taxon>Micrococcales</taxon>
        <taxon>Micrococcaceae</taxon>
        <taxon>Nesterenkonia</taxon>
    </lineage>
</organism>
<reference evidence="1" key="2">
    <citation type="submission" date="2021-04" db="EMBL/GenBank/DDBJ databases">
        <authorList>
            <person name="Gilroy R."/>
        </authorList>
    </citation>
    <scope>NUCLEOTIDE SEQUENCE</scope>
    <source>
        <strain evidence="1">ChiHejej3B27-3195</strain>
    </source>
</reference>
<dbReference type="Gene3D" id="3.30.1380.10">
    <property type="match status" value="1"/>
</dbReference>
<dbReference type="EMBL" id="DXGD01000264">
    <property type="protein sequence ID" value="HIW99893.1"/>
    <property type="molecule type" value="Genomic_DNA"/>
</dbReference>
<accession>A0A9D1UT57</accession>
<gene>
    <name evidence="1" type="ORF">H9871_07085</name>
</gene>
<dbReference type="AlphaFoldDB" id="A0A9D1UT57"/>
<proteinExistence type="predicted"/>